<evidence type="ECO:0000256" key="1">
    <source>
        <dbReference type="SAM" id="SignalP"/>
    </source>
</evidence>
<dbReference type="Gene3D" id="2.40.160.20">
    <property type="match status" value="1"/>
</dbReference>
<dbReference type="NCBIfam" id="TIGR04565">
    <property type="entry name" value="OMP_myx_plus"/>
    <property type="match status" value="1"/>
</dbReference>
<dbReference type="EMBL" id="CP012332">
    <property type="protein sequence ID" value="AKU91312.1"/>
    <property type="molecule type" value="Genomic_DNA"/>
</dbReference>
<evidence type="ECO:0008006" key="4">
    <source>
        <dbReference type="Google" id="ProtNLM"/>
    </source>
</evidence>
<dbReference type="RefSeq" id="WP_050725638.1">
    <property type="nucleotide sequence ID" value="NZ_CP012332.1"/>
</dbReference>
<reference evidence="2 3" key="1">
    <citation type="submission" date="2015-08" db="EMBL/GenBank/DDBJ databases">
        <authorList>
            <person name="Babu N.S."/>
            <person name="Beckwith C.J."/>
            <person name="Beseler K.G."/>
            <person name="Brison A."/>
            <person name="Carone J.V."/>
            <person name="Caskin T.P."/>
            <person name="Diamond M."/>
            <person name="Durham M.E."/>
            <person name="Foxe J.M."/>
            <person name="Go M."/>
            <person name="Henderson B.A."/>
            <person name="Jones I.B."/>
            <person name="McGettigan J.A."/>
            <person name="Micheletti S.J."/>
            <person name="Nasrallah M.E."/>
            <person name="Ortiz D."/>
            <person name="Piller C.R."/>
            <person name="Privatt S.R."/>
            <person name="Schneider S.L."/>
            <person name="Sharp S."/>
            <person name="Smith T.C."/>
            <person name="Stanton J.D."/>
            <person name="Ullery H.E."/>
            <person name="Wilson R.J."/>
            <person name="Serrano M.G."/>
            <person name="Buck G."/>
            <person name="Lee V."/>
            <person name="Wang Y."/>
            <person name="Carvalho R."/>
            <person name="Voegtly L."/>
            <person name="Shi R."/>
            <person name="Duckworth R."/>
            <person name="Johnson A."/>
            <person name="Loviza R."/>
            <person name="Walstead R."/>
            <person name="Shah Z."/>
            <person name="Kiflezghi M."/>
            <person name="Wade K."/>
            <person name="Ball S.L."/>
            <person name="Bradley K.W."/>
            <person name="Asai D.J."/>
            <person name="Bowman C.A."/>
            <person name="Russell D.A."/>
            <person name="Pope W.H."/>
            <person name="Jacobs-Sera D."/>
            <person name="Hendrix R.W."/>
            <person name="Hatfull G.F."/>
        </authorList>
    </citation>
    <scope>NUCLEOTIDE SEQUENCE [LARGE SCALE GENOMIC DNA]</scope>
    <source>
        <strain evidence="2 3">DSM 27710</strain>
    </source>
</reference>
<dbReference type="SUPFAM" id="SSF56925">
    <property type="entry name" value="OMPA-like"/>
    <property type="match status" value="1"/>
</dbReference>
<accession>A0A0K1PCT3</accession>
<feature type="chain" id="PRO_5005465620" description="Outer membrane beta-barrel domain-containing protein" evidence="1">
    <location>
        <begin position="26"/>
        <end position="259"/>
    </location>
</feature>
<keyword evidence="3" id="KW-1185">Reference proteome</keyword>
<protein>
    <recommendedName>
        <fullName evidence="4">Outer membrane beta-barrel domain-containing protein</fullName>
    </recommendedName>
</protein>
<dbReference type="AlphaFoldDB" id="A0A0K1PCT3"/>
<dbReference type="PROSITE" id="PS51257">
    <property type="entry name" value="PROKAR_LIPOPROTEIN"/>
    <property type="match status" value="1"/>
</dbReference>
<dbReference type="KEGG" id="vin:AKJ08_1699"/>
<proteinExistence type="predicted"/>
<dbReference type="InterPro" id="IPR011250">
    <property type="entry name" value="OMP/PagP_B-barrel"/>
</dbReference>
<dbReference type="Proteomes" id="UP000055590">
    <property type="component" value="Chromosome"/>
</dbReference>
<name>A0A0K1PCT3_9BACT</name>
<organism evidence="2 3">
    <name type="scientific">Vulgatibacter incomptus</name>
    <dbReference type="NCBI Taxonomy" id="1391653"/>
    <lineage>
        <taxon>Bacteria</taxon>
        <taxon>Pseudomonadati</taxon>
        <taxon>Myxococcota</taxon>
        <taxon>Myxococcia</taxon>
        <taxon>Myxococcales</taxon>
        <taxon>Cystobacterineae</taxon>
        <taxon>Vulgatibacteraceae</taxon>
        <taxon>Vulgatibacter</taxon>
    </lineage>
</organism>
<keyword evidence="1" id="KW-0732">Signal</keyword>
<evidence type="ECO:0000313" key="2">
    <source>
        <dbReference type="EMBL" id="AKU91312.1"/>
    </source>
</evidence>
<dbReference type="InterPro" id="IPR030820">
    <property type="entry name" value="OMP_myx_plus_Proteobacteria"/>
</dbReference>
<sequence length="259" mass="27840">MHRSVRLFPVLLVLLACGLGMPARADDDAALEAAADAKASNAVAPQTNLDLDERIRPVSGHLFLKDGRHEISPTIAISLGDPFYSKTLFGLRYAYHLDEKWMLGLNASWATSSPSGAVSRCDSSGQGCRLPTKEELVRAPGDFGILAGVDASWAPLYGKISVLAESVLHFDTYFLAGAGVIESKVAPPGGSEVEAKFLPEIHLGVGQRYVLSRWAALRLEIRDVIYRVEIQGKTGKEQSTQNQLLFGVGLSFFLGQGGA</sequence>
<dbReference type="STRING" id="1391653.AKJ08_1699"/>
<evidence type="ECO:0000313" key="3">
    <source>
        <dbReference type="Proteomes" id="UP000055590"/>
    </source>
</evidence>
<gene>
    <name evidence="2" type="ORF">AKJ08_1699</name>
</gene>
<feature type="signal peptide" evidence="1">
    <location>
        <begin position="1"/>
        <end position="25"/>
    </location>
</feature>